<dbReference type="PANTHER" id="PTHR43464">
    <property type="entry name" value="METHYLTRANSFERASE"/>
    <property type="match status" value="1"/>
</dbReference>
<dbReference type="SUPFAM" id="SSF53335">
    <property type="entry name" value="S-adenosyl-L-methionine-dependent methyltransferases"/>
    <property type="match status" value="1"/>
</dbReference>
<dbReference type="InterPro" id="IPR029063">
    <property type="entry name" value="SAM-dependent_MTases_sf"/>
</dbReference>
<reference evidence="7" key="1">
    <citation type="journal article" date="2019" name="Int. J. Syst. Evol. Microbiol.">
        <title>The Global Catalogue of Microorganisms (GCM) 10K type strain sequencing project: providing services to taxonomists for standard genome sequencing and annotation.</title>
        <authorList>
            <consortium name="The Broad Institute Genomics Platform"/>
            <consortium name="The Broad Institute Genome Sequencing Center for Infectious Disease"/>
            <person name="Wu L."/>
            <person name="Ma J."/>
        </authorList>
    </citation>
    <scope>NUCLEOTIDE SEQUENCE [LARGE SCALE GENOMIC DNA]</scope>
    <source>
        <strain evidence="7">JCM 16373</strain>
    </source>
</reference>
<evidence type="ECO:0000313" key="7">
    <source>
        <dbReference type="Proteomes" id="UP001501447"/>
    </source>
</evidence>
<dbReference type="Pfam" id="PF13649">
    <property type="entry name" value="Methyltransf_25"/>
    <property type="match status" value="1"/>
</dbReference>
<dbReference type="PANTHER" id="PTHR43464:SF19">
    <property type="entry name" value="UBIQUINONE BIOSYNTHESIS O-METHYLTRANSFERASE, MITOCHONDRIAL"/>
    <property type="match status" value="1"/>
</dbReference>
<keyword evidence="3" id="KW-0949">S-adenosyl-L-methionine</keyword>
<name>A0ABP6CYB3_9ACTN</name>
<accession>A0ABP6CYB3</accession>
<sequence>MAAARPHVHGFWEADGATKTFTHALDPELLSAYIPRDARVLDYGCGYGRLTARLAALGYERVVGVDPARAMIERGRRESPWLSLRHRPALPLPEEDGSYDAALLFAVLTCVPDDDGQRATVAELARVIRPGGVLYVSEVPIQSDERNVSRYTRYRESATAPLRPYGTFTTPDGGFFRHHTPGHLRALLDDHGFGIAEERTGTAPTLNGHIAGYLQLLARRRADGEPRGAGEAGVAGEAGEGRTRS</sequence>
<organism evidence="6 7">
    <name type="scientific">Streptomyces axinellae</name>
    <dbReference type="NCBI Taxonomy" id="552788"/>
    <lineage>
        <taxon>Bacteria</taxon>
        <taxon>Bacillati</taxon>
        <taxon>Actinomycetota</taxon>
        <taxon>Actinomycetes</taxon>
        <taxon>Kitasatosporales</taxon>
        <taxon>Streptomycetaceae</taxon>
        <taxon>Streptomyces</taxon>
    </lineage>
</organism>
<keyword evidence="7" id="KW-1185">Reference proteome</keyword>
<evidence type="ECO:0000259" key="5">
    <source>
        <dbReference type="Pfam" id="PF13649"/>
    </source>
</evidence>
<proteinExistence type="predicted"/>
<feature type="domain" description="Methyltransferase" evidence="5">
    <location>
        <begin position="40"/>
        <end position="132"/>
    </location>
</feature>
<evidence type="ECO:0000256" key="2">
    <source>
        <dbReference type="ARBA" id="ARBA00022679"/>
    </source>
</evidence>
<feature type="region of interest" description="Disordered" evidence="4">
    <location>
        <begin position="223"/>
        <end position="245"/>
    </location>
</feature>
<evidence type="ECO:0000256" key="4">
    <source>
        <dbReference type="SAM" id="MobiDB-lite"/>
    </source>
</evidence>
<evidence type="ECO:0000313" key="6">
    <source>
        <dbReference type="EMBL" id="GAA2630704.1"/>
    </source>
</evidence>
<dbReference type="Gene3D" id="3.40.50.150">
    <property type="entry name" value="Vaccinia Virus protein VP39"/>
    <property type="match status" value="1"/>
</dbReference>
<dbReference type="RefSeq" id="WP_344569149.1">
    <property type="nucleotide sequence ID" value="NZ_BAAARJ010000019.1"/>
</dbReference>
<evidence type="ECO:0000256" key="3">
    <source>
        <dbReference type="ARBA" id="ARBA00022691"/>
    </source>
</evidence>
<dbReference type="EMBL" id="BAAARJ010000019">
    <property type="protein sequence ID" value="GAA2630704.1"/>
    <property type="molecule type" value="Genomic_DNA"/>
</dbReference>
<comment type="caution">
    <text evidence="6">The sequence shown here is derived from an EMBL/GenBank/DDBJ whole genome shotgun (WGS) entry which is preliminary data.</text>
</comment>
<dbReference type="InterPro" id="IPR041698">
    <property type="entry name" value="Methyltransf_25"/>
</dbReference>
<evidence type="ECO:0000256" key="1">
    <source>
        <dbReference type="ARBA" id="ARBA00022603"/>
    </source>
</evidence>
<keyword evidence="2" id="KW-0808">Transferase</keyword>
<dbReference type="Proteomes" id="UP001501447">
    <property type="component" value="Unassembled WGS sequence"/>
</dbReference>
<dbReference type="CDD" id="cd02440">
    <property type="entry name" value="AdoMet_MTases"/>
    <property type="match status" value="1"/>
</dbReference>
<gene>
    <name evidence="6" type="ORF">GCM10009863_52850</name>
</gene>
<keyword evidence="1" id="KW-0489">Methyltransferase</keyword>
<protein>
    <recommendedName>
        <fullName evidence="5">Methyltransferase domain-containing protein</fullName>
    </recommendedName>
</protein>